<proteinExistence type="predicted"/>
<dbReference type="PROSITE" id="PS50142">
    <property type="entry name" value="RNASE_3_2"/>
    <property type="match status" value="1"/>
</dbReference>
<keyword evidence="2" id="KW-0255">Endonuclease</keyword>
<keyword evidence="4" id="KW-0694">RNA-binding</keyword>
<dbReference type="PANTHER" id="PTHR11207">
    <property type="entry name" value="RIBONUCLEASE III"/>
    <property type="match status" value="1"/>
</dbReference>
<dbReference type="CDD" id="cd00593">
    <property type="entry name" value="RIBOc"/>
    <property type="match status" value="1"/>
</dbReference>
<dbReference type="Gene3D" id="1.10.1520.10">
    <property type="entry name" value="Ribonuclease III domain"/>
    <property type="match status" value="1"/>
</dbReference>
<evidence type="ECO:0000256" key="3">
    <source>
        <dbReference type="ARBA" id="ARBA00022801"/>
    </source>
</evidence>
<dbReference type="InterPro" id="IPR000999">
    <property type="entry name" value="RNase_III_dom"/>
</dbReference>
<dbReference type="SMART" id="SM00358">
    <property type="entry name" value="DSRM"/>
    <property type="match status" value="1"/>
</dbReference>
<dbReference type="GO" id="GO:0004525">
    <property type="term" value="F:ribonuclease III activity"/>
    <property type="evidence" value="ECO:0007669"/>
    <property type="project" value="UniProtKB-EC"/>
</dbReference>
<evidence type="ECO:0000256" key="4">
    <source>
        <dbReference type="ARBA" id="ARBA00022884"/>
    </source>
</evidence>
<dbReference type="SUPFAM" id="SSF69065">
    <property type="entry name" value="RNase III domain-like"/>
    <property type="match status" value="1"/>
</dbReference>
<dbReference type="Gene3D" id="3.30.160.20">
    <property type="match status" value="1"/>
</dbReference>
<dbReference type="PROSITE" id="PS50137">
    <property type="entry name" value="DS_RBD"/>
    <property type="match status" value="1"/>
</dbReference>
<dbReference type="PANTHER" id="PTHR11207:SF0">
    <property type="entry name" value="RIBONUCLEASE 3"/>
    <property type="match status" value="1"/>
</dbReference>
<dbReference type="AlphaFoldDB" id="A0A3B0RT21"/>
<dbReference type="GO" id="GO:0010468">
    <property type="term" value="P:regulation of gene expression"/>
    <property type="evidence" value="ECO:0007669"/>
    <property type="project" value="TreeGrafter"/>
</dbReference>
<dbReference type="Pfam" id="PF00035">
    <property type="entry name" value="dsrm"/>
    <property type="match status" value="1"/>
</dbReference>
<dbReference type="InterPro" id="IPR036389">
    <property type="entry name" value="RNase_III_sf"/>
</dbReference>
<protein>
    <submittedName>
        <fullName evidence="7">Ribonuclease III</fullName>
        <ecNumber evidence="7">3.1.26.3</ecNumber>
    </submittedName>
</protein>
<keyword evidence="1" id="KW-0540">Nuclease</keyword>
<dbReference type="Pfam" id="PF14622">
    <property type="entry name" value="Ribonucleas_3_3"/>
    <property type="match status" value="1"/>
</dbReference>
<dbReference type="EC" id="3.1.26.3" evidence="7"/>
<evidence type="ECO:0000259" key="5">
    <source>
        <dbReference type="PROSITE" id="PS50137"/>
    </source>
</evidence>
<dbReference type="SMART" id="SM00535">
    <property type="entry name" value="RIBOc"/>
    <property type="match status" value="1"/>
</dbReference>
<feature type="non-terminal residue" evidence="7">
    <location>
        <position position="1"/>
    </location>
</feature>
<dbReference type="EMBL" id="UOEE01000195">
    <property type="protein sequence ID" value="VAV95049.1"/>
    <property type="molecule type" value="Genomic_DNA"/>
</dbReference>
<dbReference type="GO" id="GO:0006396">
    <property type="term" value="P:RNA processing"/>
    <property type="evidence" value="ECO:0007669"/>
    <property type="project" value="InterPro"/>
</dbReference>
<dbReference type="CDD" id="cd10845">
    <property type="entry name" value="DSRM_RNAse_III_family"/>
    <property type="match status" value="1"/>
</dbReference>
<dbReference type="SUPFAM" id="SSF54768">
    <property type="entry name" value="dsRNA-binding domain-like"/>
    <property type="match status" value="1"/>
</dbReference>
<evidence type="ECO:0000256" key="1">
    <source>
        <dbReference type="ARBA" id="ARBA00022722"/>
    </source>
</evidence>
<reference evidence="7" key="1">
    <citation type="submission" date="2018-06" db="EMBL/GenBank/DDBJ databases">
        <authorList>
            <person name="Zhirakovskaya E."/>
        </authorList>
    </citation>
    <scope>NUCLEOTIDE SEQUENCE</scope>
</reference>
<keyword evidence="3 7" id="KW-0378">Hydrolase</keyword>
<evidence type="ECO:0000313" key="7">
    <source>
        <dbReference type="EMBL" id="VAV95049.1"/>
    </source>
</evidence>
<name>A0A3B0RT21_9ZZZZ</name>
<feature type="domain" description="RNase III" evidence="6">
    <location>
        <begin position="1"/>
        <end position="83"/>
    </location>
</feature>
<feature type="domain" description="DRBM" evidence="5">
    <location>
        <begin position="108"/>
        <end position="176"/>
    </location>
</feature>
<gene>
    <name evidence="7" type="ORF">MNBD_ALPHA06-1872</name>
</gene>
<evidence type="ECO:0000259" key="6">
    <source>
        <dbReference type="PROSITE" id="PS50142"/>
    </source>
</evidence>
<sequence length="179" mass="19619">RVLGLIVAKLLFLDDKQANEGKMARQLNALVRKEACADAARVAELGTALYLSKAEDKNGGRDKNSILGDVCEAVMGALYLDGGLPAAEDFFFQFWAAQLDNLPGNNKDPKSQLQEWALSHQLGLPQYFEVGRSGPDHRPEFQISVKLGKWSASAKGFSKQDAERDAAQDLLLQVSQKND</sequence>
<dbReference type="GO" id="GO:0003725">
    <property type="term" value="F:double-stranded RNA binding"/>
    <property type="evidence" value="ECO:0007669"/>
    <property type="project" value="TreeGrafter"/>
</dbReference>
<accession>A0A3B0RT21</accession>
<evidence type="ECO:0000256" key="2">
    <source>
        <dbReference type="ARBA" id="ARBA00022759"/>
    </source>
</evidence>
<dbReference type="InterPro" id="IPR014720">
    <property type="entry name" value="dsRBD_dom"/>
</dbReference>
<organism evidence="7">
    <name type="scientific">hydrothermal vent metagenome</name>
    <dbReference type="NCBI Taxonomy" id="652676"/>
    <lineage>
        <taxon>unclassified sequences</taxon>
        <taxon>metagenomes</taxon>
        <taxon>ecological metagenomes</taxon>
    </lineage>
</organism>